<evidence type="ECO:0000313" key="2">
    <source>
        <dbReference type="EMBL" id="MBM7572160.1"/>
    </source>
</evidence>
<reference evidence="2 3" key="1">
    <citation type="submission" date="2021-01" db="EMBL/GenBank/DDBJ databases">
        <title>Genomic Encyclopedia of Type Strains, Phase IV (KMG-IV): sequencing the most valuable type-strain genomes for metagenomic binning, comparative biology and taxonomic classification.</title>
        <authorList>
            <person name="Goeker M."/>
        </authorList>
    </citation>
    <scope>NUCLEOTIDE SEQUENCE [LARGE SCALE GENOMIC DNA]</scope>
    <source>
        <strain evidence="2 3">DSM 23711</strain>
    </source>
</reference>
<dbReference type="Proteomes" id="UP001296943">
    <property type="component" value="Unassembled WGS sequence"/>
</dbReference>
<comment type="caution">
    <text evidence="2">The sequence shown here is derived from an EMBL/GenBank/DDBJ whole genome shotgun (WGS) entry which is preliminary data.</text>
</comment>
<evidence type="ECO:0000259" key="1">
    <source>
        <dbReference type="Pfam" id="PF13799"/>
    </source>
</evidence>
<feature type="domain" description="DUF4183" evidence="1">
    <location>
        <begin position="36"/>
        <end position="114"/>
    </location>
</feature>
<accession>A0ABS2N2L7</accession>
<dbReference type="Pfam" id="PF13799">
    <property type="entry name" value="DUF4183"/>
    <property type="match status" value="1"/>
</dbReference>
<keyword evidence="3" id="KW-1185">Reference proteome</keyword>
<name>A0ABS2N2L7_9BACI</name>
<protein>
    <recommendedName>
        <fullName evidence="1">DUF4183 domain-containing protein</fullName>
    </recommendedName>
</protein>
<proteinExistence type="predicted"/>
<sequence>MALQLMKLHVTATTTTDVVPTPEKFFYVTTAQTDAGSTLTIDAAEFFGDDGAATTELPALATDNSYFNVYINGVLQMEGNATYTDGATGTGSLAFDVPAGGDPILADTPVVLEVVNYSPASTTDVET</sequence>
<gene>
    <name evidence="2" type="ORF">JOC48_002663</name>
</gene>
<dbReference type="EMBL" id="JAFBDR010000015">
    <property type="protein sequence ID" value="MBM7572160.1"/>
    <property type="molecule type" value="Genomic_DNA"/>
</dbReference>
<dbReference type="InterPro" id="IPR025237">
    <property type="entry name" value="DUF4183"/>
</dbReference>
<dbReference type="RefSeq" id="WP_204500373.1">
    <property type="nucleotide sequence ID" value="NZ_JAFBDR010000015.1"/>
</dbReference>
<organism evidence="2 3">
    <name type="scientific">Aquibacillus albus</name>
    <dbReference type="NCBI Taxonomy" id="1168171"/>
    <lineage>
        <taxon>Bacteria</taxon>
        <taxon>Bacillati</taxon>
        <taxon>Bacillota</taxon>
        <taxon>Bacilli</taxon>
        <taxon>Bacillales</taxon>
        <taxon>Bacillaceae</taxon>
        <taxon>Aquibacillus</taxon>
    </lineage>
</organism>
<evidence type="ECO:0000313" key="3">
    <source>
        <dbReference type="Proteomes" id="UP001296943"/>
    </source>
</evidence>